<feature type="compositionally biased region" description="Basic and acidic residues" evidence="1">
    <location>
        <begin position="480"/>
        <end position="498"/>
    </location>
</feature>
<feature type="compositionally biased region" description="Polar residues" evidence="1">
    <location>
        <begin position="414"/>
        <end position="425"/>
    </location>
</feature>
<feature type="compositionally biased region" description="Low complexity" evidence="1">
    <location>
        <begin position="372"/>
        <end position="389"/>
    </location>
</feature>
<feature type="region of interest" description="Disordered" evidence="1">
    <location>
        <begin position="36"/>
        <end position="61"/>
    </location>
</feature>
<organism evidence="2 3">
    <name type="scientific">Daedalea quercina L-15889</name>
    <dbReference type="NCBI Taxonomy" id="1314783"/>
    <lineage>
        <taxon>Eukaryota</taxon>
        <taxon>Fungi</taxon>
        <taxon>Dikarya</taxon>
        <taxon>Basidiomycota</taxon>
        <taxon>Agaricomycotina</taxon>
        <taxon>Agaricomycetes</taxon>
        <taxon>Polyporales</taxon>
        <taxon>Fomitopsis</taxon>
    </lineage>
</organism>
<dbReference type="Proteomes" id="UP000076727">
    <property type="component" value="Unassembled WGS sequence"/>
</dbReference>
<accession>A0A165NMF6</accession>
<evidence type="ECO:0000313" key="2">
    <source>
        <dbReference type="EMBL" id="KZT67146.1"/>
    </source>
</evidence>
<evidence type="ECO:0000313" key="3">
    <source>
        <dbReference type="Proteomes" id="UP000076727"/>
    </source>
</evidence>
<dbReference type="OrthoDB" id="2756548at2759"/>
<dbReference type="AlphaFoldDB" id="A0A165NMF6"/>
<feature type="region of interest" description="Disordered" evidence="1">
    <location>
        <begin position="223"/>
        <end position="506"/>
    </location>
</feature>
<protein>
    <submittedName>
        <fullName evidence="2">Uncharacterized protein</fullName>
    </submittedName>
</protein>
<dbReference type="EMBL" id="KV429079">
    <property type="protein sequence ID" value="KZT67146.1"/>
    <property type="molecule type" value="Genomic_DNA"/>
</dbReference>
<gene>
    <name evidence="2" type="ORF">DAEQUDRAFT_758303</name>
</gene>
<feature type="compositionally biased region" description="Low complexity" evidence="1">
    <location>
        <begin position="286"/>
        <end position="295"/>
    </location>
</feature>
<name>A0A165NMF6_9APHY</name>
<feature type="compositionally biased region" description="Basic residues" evidence="1">
    <location>
        <begin position="300"/>
        <end position="311"/>
    </location>
</feature>
<keyword evidence="3" id="KW-1185">Reference proteome</keyword>
<evidence type="ECO:0000256" key="1">
    <source>
        <dbReference type="SAM" id="MobiDB-lite"/>
    </source>
</evidence>
<sequence>MHGVELYQEGVKARSLTTTSVPWTYQTSSTLFPESCSRGEHWVPPRPQHAEETVAPSNSTPTLSTTVVKYVREIREGVLEDGRITASHPFVARYLDALIVDYAYKTEHTGGGPSSCRQYQEDNGDLSVGCPEDVGLLIGEELTDLECDAIFTLAALDIMDKISHRAHLAVWNRAARDRTAATVDRMWRHNPRPIYHEPAVWCGFYTSIWRLSCRQNFEIQKCTLNDPDPKARRKKEAGARTRSAAARAKRGNKATSVPRADKGKAVGRSGPATAAPRIPKPRTARAKASASAEPAVPTRRSQRRTATKKKSPLRESTTAEELAALQAKVERAASPALATPAPERDPNDAEVDVEMPKQPSKAAAPRAKRARTSTSAPSRVSMRVAARTPAPAPVPTPTPQLEGSATPEVASPVDSLQPSRSSTAVASGEEPDKIIVVEQMPLKAAGKKRKVDERDQAEPDPPEQGEAEPPRKSRRTATRRLTEKGEALDAEMKAERAVKRSRARRR</sequence>
<reference evidence="2 3" key="1">
    <citation type="journal article" date="2016" name="Mol. Biol. Evol.">
        <title>Comparative Genomics of Early-Diverging Mushroom-Forming Fungi Provides Insights into the Origins of Lignocellulose Decay Capabilities.</title>
        <authorList>
            <person name="Nagy L.G."/>
            <person name="Riley R."/>
            <person name="Tritt A."/>
            <person name="Adam C."/>
            <person name="Daum C."/>
            <person name="Floudas D."/>
            <person name="Sun H."/>
            <person name="Yadav J.S."/>
            <person name="Pangilinan J."/>
            <person name="Larsson K.H."/>
            <person name="Matsuura K."/>
            <person name="Barry K."/>
            <person name="Labutti K."/>
            <person name="Kuo R."/>
            <person name="Ohm R.A."/>
            <person name="Bhattacharya S.S."/>
            <person name="Shirouzu T."/>
            <person name="Yoshinaga Y."/>
            <person name="Martin F.M."/>
            <person name="Grigoriev I.V."/>
            <person name="Hibbett D.S."/>
        </authorList>
    </citation>
    <scope>NUCLEOTIDE SEQUENCE [LARGE SCALE GENOMIC DNA]</scope>
    <source>
        <strain evidence="2 3">L-15889</strain>
    </source>
</reference>
<feature type="compositionally biased region" description="Basic and acidic residues" evidence="1">
    <location>
        <begin position="37"/>
        <end position="52"/>
    </location>
</feature>
<proteinExistence type="predicted"/>